<evidence type="ECO:0000259" key="4">
    <source>
        <dbReference type="Pfam" id="PF04755"/>
    </source>
</evidence>
<gene>
    <name evidence="5" type="ORF">ACHAW5_007709</name>
</gene>
<keyword evidence="6" id="KW-1185">Reference proteome</keyword>
<proteinExistence type="predicted"/>
<dbReference type="GO" id="GO:0009536">
    <property type="term" value="C:plastid"/>
    <property type="evidence" value="ECO:0007669"/>
    <property type="project" value="UniProtKB-SubCell"/>
</dbReference>
<keyword evidence="2" id="KW-0934">Plastid</keyword>
<sequence length="289" mass="30405">MQKVIVVVVALLRATIGIGGGSGGAMGFDFASVFRPPANPFASAGGKGTMPTARDEESRLLRTIADTGNGKDADLETQARVLSIVRRLETGAVPSPTLLSNIQEAKSLLDGDWFLRYTAPSEIIDDDDVGAGGDGIGDDDGWVAIEASEGESKINTRRFGDAGRVSGGGIPVDASNAVAVQSFDVEKSRVTNVITTGIGLVTVGGTYRRSDSVPLRAIVAFDTATIALNVKPFVLDLSFLFDVRAAIKGTREAGWLETTYVSDNVRIGRGNKGSLFILTRDRDDAVIKA</sequence>
<dbReference type="PANTHER" id="PTHR31906">
    <property type="entry name" value="PLASTID-LIPID-ASSOCIATED PROTEIN 4, CHLOROPLASTIC-RELATED"/>
    <property type="match status" value="1"/>
</dbReference>
<evidence type="ECO:0000313" key="5">
    <source>
        <dbReference type="EMBL" id="KAL3763317.1"/>
    </source>
</evidence>
<evidence type="ECO:0000256" key="3">
    <source>
        <dbReference type="SAM" id="SignalP"/>
    </source>
</evidence>
<keyword evidence="3" id="KW-0732">Signal</keyword>
<dbReference type="Proteomes" id="UP001530315">
    <property type="component" value="Unassembled WGS sequence"/>
</dbReference>
<comment type="caution">
    <text evidence="5">The sequence shown here is derived from an EMBL/GenBank/DDBJ whole genome shotgun (WGS) entry which is preliminary data.</text>
</comment>
<feature type="domain" description="Plastid lipid-associated protein/fibrillin conserved" evidence="4">
    <location>
        <begin position="180"/>
        <end position="278"/>
    </location>
</feature>
<accession>A0ABD3MI86</accession>
<protein>
    <recommendedName>
        <fullName evidence="4">Plastid lipid-associated protein/fibrillin conserved domain-containing protein</fullName>
    </recommendedName>
</protein>
<dbReference type="EMBL" id="JALLAZ020001804">
    <property type="protein sequence ID" value="KAL3763317.1"/>
    <property type="molecule type" value="Genomic_DNA"/>
</dbReference>
<dbReference type="InterPro" id="IPR006843">
    <property type="entry name" value="PAP/fibrillin_dom"/>
</dbReference>
<dbReference type="InterPro" id="IPR039633">
    <property type="entry name" value="PAP"/>
</dbReference>
<evidence type="ECO:0000256" key="1">
    <source>
        <dbReference type="ARBA" id="ARBA00004474"/>
    </source>
</evidence>
<feature type="domain" description="Plastid lipid-associated protein/fibrillin conserved" evidence="4">
    <location>
        <begin position="57"/>
        <end position="124"/>
    </location>
</feature>
<organism evidence="5 6">
    <name type="scientific">Stephanodiscus triporus</name>
    <dbReference type="NCBI Taxonomy" id="2934178"/>
    <lineage>
        <taxon>Eukaryota</taxon>
        <taxon>Sar</taxon>
        <taxon>Stramenopiles</taxon>
        <taxon>Ochrophyta</taxon>
        <taxon>Bacillariophyta</taxon>
        <taxon>Coscinodiscophyceae</taxon>
        <taxon>Thalassiosirophycidae</taxon>
        <taxon>Stephanodiscales</taxon>
        <taxon>Stephanodiscaceae</taxon>
        <taxon>Stephanodiscus</taxon>
    </lineage>
</organism>
<evidence type="ECO:0000313" key="6">
    <source>
        <dbReference type="Proteomes" id="UP001530315"/>
    </source>
</evidence>
<reference evidence="5 6" key="1">
    <citation type="submission" date="2024-10" db="EMBL/GenBank/DDBJ databases">
        <title>Updated reference genomes for cyclostephanoid diatoms.</title>
        <authorList>
            <person name="Roberts W.R."/>
            <person name="Alverson A.J."/>
        </authorList>
    </citation>
    <scope>NUCLEOTIDE SEQUENCE [LARGE SCALE GENOMIC DNA]</scope>
    <source>
        <strain evidence="5 6">AJA276-08</strain>
    </source>
</reference>
<dbReference type="AlphaFoldDB" id="A0ABD3MI86"/>
<feature type="signal peptide" evidence="3">
    <location>
        <begin position="1"/>
        <end position="17"/>
    </location>
</feature>
<feature type="chain" id="PRO_5044831569" description="Plastid lipid-associated protein/fibrillin conserved domain-containing protein" evidence="3">
    <location>
        <begin position="18"/>
        <end position="289"/>
    </location>
</feature>
<dbReference type="Pfam" id="PF04755">
    <property type="entry name" value="PAP_fibrillin"/>
    <property type="match status" value="2"/>
</dbReference>
<evidence type="ECO:0000256" key="2">
    <source>
        <dbReference type="ARBA" id="ARBA00022640"/>
    </source>
</evidence>
<comment type="subcellular location">
    <subcellularLocation>
        <location evidence="1">Plastid</location>
    </subcellularLocation>
</comment>
<name>A0ABD3MI86_9STRA</name>